<gene>
    <name evidence="13" type="ORF">EXIGLDRAFT_670874</name>
</gene>
<dbReference type="OrthoDB" id="9909019at2759"/>
<dbReference type="InParanoid" id="A0A165KNE8"/>
<comment type="similarity">
    <text evidence="10">Belongs to the DHHC palmitoyltransferase family.</text>
</comment>
<dbReference type="EMBL" id="KV425940">
    <property type="protein sequence ID" value="KZV96611.1"/>
    <property type="molecule type" value="Genomic_DNA"/>
</dbReference>
<evidence type="ECO:0000256" key="6">
    <source>
        <dbReference type="ARBA" id="ARBA00023139"/>
    </source>
</evidence>
<dbReference type="PANTHER" id="PTHR12246">
    <property type="entry name" value="PALMITOYLTRANSFERASE ZDHHC16"/>
    <property type="match status" value="1"/>
</dbReference>
<keyword evidence="2 10" id="KW-0808">Transferase</keyword>
<feature type="transmembrane region" description="Helical" evidence="10">
    <location>
        <begin position="222"/>
        <end position="244"/>
    </location>
</feature>
<dbReference type="EC" id="2.3.1.225" evidence="10"/>
<evidence type="ECO:0000256" key="3">
    <source>
        <dbReference type="ARBA" id="ARBA00022692"/>
    </source>
</evidence>
<keyword evidence="5 10" id="KW-0472">Membrane</keyword>
<proteinExistence type="inferred from homology"/>
<feature type="transmembrane region" description="Helical" evidence="10">
    <location>
        <begin position="57"/>
        <end position="78"/>
    </location>
</feature>
<name>A0A165KNE8_EXIGL</name>
<keyword evidence="4 10" id="KW-1133">Transmembrane helix</keyword>
<dbReference type="GO" id="GO:0016020">
    <property type="term" value="C:membrane"/>
    <property type="evidence" value="ECO:0007669"/>
    <property type="project" value="UniProtKB-SubCell"/>
</dbReference>
<evidence type="ECO:0000256" key="8">
    <source>
        <dbReference type="ARBA" id="ARBA00023315"/>
    </source>
</evidence>
<feature type="transmembrane region" description="Helical" evidence="10">
    <location>
        <begin position="31"/>
        <end position="51"/>
    </location>
</feature>
<dbReference type="InterPro" id="IPR001594">
    <property type="entry name" value="Palmitoyltrfase_DHHC"/>
</dbReference>
<evidence type="ECO:0000313" key="13">
    <source>
        <dbReference type="EMBL" id="KZV96611.1"/>
    </source>
</evidence>
<dbReference type="Pfam" id="PF01529">
    <property type="entry name" value="DHHC"/>
    <property type="match status" value="1"/>
</dbReference>
<dbReference type="InterPro" id="IPR039859">
    <property type="entry name" value="PFA4/ZDH16/20/ERF2-like"/>
</dbReference>
<keyword evidence="7" id="KW-0449">Lipoprotein</keyword>
<keyword evidence="8 10" id="KW-0012">Acyltransferase</keyword>
<evidence type="ECO:0000256" key="9">
    <source>
        <dbReference type="ARBA" id="ARBA00048048"/>
    </source>
</evidence>
<dbReference type="PROSITE" id="PS50216">
    <property type="entry name" value="DHHC"/>
    <property type="match status" value="1"/>
</dbReference>
<keyword evidence="6" id="KW-0564">Palmitate</keyword>
<feature type="region of interest" description="Disordered" evidence="11">
    <location>
        <begin position="330"/>
        <end position="349"/>
    </location>
</feature>
<comment type="subcellular location">
    <subcellularLocation>
        <location evidence="1">Membrane</location>
        <topology evidence="1">Multi-pass membrane protein</topology>
    </subcellularLocation>
</comment>
<dbReference type="STRING" id="1314781.A0A165KNE8"/>
<feature type="transmembrane region" description="Helical" evidence="10">
    <location>
        <begin position="180"/>
        <end position="202"/>
    </location>
</feature>
<feature type="domain" description="Palmitoyltransferase DHHC" evidence="12">
    <location>
        <begin position="134"/>
        <end position="256"/>
    </location>
</feature>
<evidence type="ECO:0000259" key="12">
    <source>
        <dbReference type="Pfam" id="PF01529"/>
    </source>
</evidence>
<organism evidence="13 14">
    <name type="scientific">Exidia glandulosa HHB12029</name>
    <dbReference type="NCBI Taxonomy" id="1314781"/>
    <lineage>
        <taxon>Eukaryota</taxon>
        <taxon>Fungi</taxon>
        <taxon>Dikarya</taxon>
        <taxon>Basidiomycota</taxon>
        <taxon>Agaricomycotina</taxon>
        <taxon>Agaricomycetes</taxon>
        <taxon>Auriculariales</taxon>
        <taxon>Exidiaceae</taxon>
        <taxon>Exidia</taxon>
    </lineage>
</organism>
<evidence type="ECO:0000256" key="4">
    <source>
        <dbReference type="ARBA" id="ARBA00022989"/>
    </source>
</evidence>
<sequence>MPAPSPASFVFRCFKGIERCADRVTGAAGPVLVTLAVGLLSLGAFCFFNVIEPTLPFRILMTPICILIAVNMFAHYYFACTVSPGFTQGPVAAGARGTPQGDMMPTETGWFWAPRRRLPREWDSRPELTPARVTMCRRCGGRKPERAHHCRVCNRCVMKYDHHCPVRINQCVGVFNERHFVLFMGYLVLATWSFVIAGYDYAWEAAGYSRVWPHTAPAVTFILSYILSLAIGLAVSIMFVWALWGVAVGETSVESQDFEYYRRVAKERGETFINAYHLGRRRNLELFFNIGEQGVYAWWTLLLPVRAVPYTDGHAWARLRGENIGIGFRPGDEVLTDDDQDEHEHDIES</sequence>
<protein>
    <recommendedName>
        <fullName evidence="10">Palmitoyltransferase</fullName>
        <ecNumber evidence="10">2.3.1.225</ecNumber>
    </recommendedName>
</protein>
<keyword evidence="3 10" id="KW-0812">Transmembrane</keyword>
<evidence type="ECO:0000256" key="7">
    <source>
        <dbReference type="ARBA" id="ARBA00023288"/>
    </source>
</evidence>
<evidence type="ECO:0000256" key="11">
    <source>
        <dbReference type="SAM" id="MobiDB-lite"/>
    </source>
</evidence>
<dbReference type="GO" id="GO:0019706">
    <property type="term" value="F:protein-cysteine S-palmitoyltransferase activity"/>
    <property type="evidence" value="ECO:0007669"/>
    <property type="project" value="UniProtKB-EC"/>
</dbReference>
<evidence type="ECO:0000256" key="10">
    <source>
        <dbReference type="RuleBase" id="RU079119"/>
    </source>
</evidence>
<dbReference type="Proteomes" id="UP000077266">
    <property type="component" value="Unassembled WGS sequence"/>
</dbReference>
<comment type="domain">
    <text evidence="10">The DHHC domain is required for palmitoyltransferase activity.</text>
</comment>
<dbReference type="AlphaFoldDB" id="A0A165KNE8"/>
<evidence type="ECO:0000256" key="1">
    <source>
        <dbReference type="ARBA" id="ARBA00004141"/>
    </source>
</evidence>
<evidence type="ECO:0000256" key="5">
    <source>
        <dbReference type="ARBA" id="ARBA00023136"/>
    </source>
</evidence>
<accession>A0A165KNE8</accession>
<evidence type="ECO:0000313" key="14">
    <source>
        <dbReference type="Proteomes" id="UP000077266"/>
    </source>
</evidence>
<evidence type="ECO:0000256" key="2">
    <source>
        <dbReference type="ARBA" id="ARBA00022679"/>
    </source>
</evidence>
<reference evidence="13 14" key="1">
    <citation type="journal article" date="2016" name="Mol. Biol. Evol.">
        <title>Comparative Genomics of Early-Diverging Mushroom-Forming Fungi Provides Insights into the Origins of Lignocellulose Decay Capabilities.</title>
        <authorList>
            <person name="Nagy L.G."/>
            <person name="Riley R."/>
            <person name="Tritt A."/>
            <person name="Adam C."/>
            <person name="Daum C."/>
            <person name="Floudas D."/>
            <person name="Sun H."/>
            <person name="Yadav J.S."/>
            <person name="Pangilinan J."/>
            <person name="Larsson K.H."/>
            <person name="Matsuura K."/>
            <person name="Barry K."/>
            <person name="Labutti K."/>
            <person name="Kuo R."/>
            <person name="Ohm R.A."/>
            <person name="Bhattacharya S.S."/>
            <person name="Shirouzu T."/>
            <person name="Yoshinaga Y."/>
            <person name="Martin F.M."/>
            <person name="Grigoriev I.V."/>
            <person name="Hibbett D.S."/>
        </authorList>
    </citation>
    <scope>NUCLEOTIDE SEQUENCE [LARGE SCALE GENOMIC DNA]</scope>
    <source>
        <strain evidence="13 14">HHB12029</strain>
    </source>
</reference>
<comment type="catalytic activity">
    <reaction evidence="9 10">
        <text>L-cysteinyl-[protein] + hexadecanoyl-CoA = S-hexadecanoyl-L-cysteinyl-[protein] + CoA</text>
        <dbReference type="Rhea" id="RHEA:36683"/>
        <dbReference type="Rhea" id="RHEA-COMP:10131"/>
        <dbReference type="Rhea" id="RHEA-COMP:11032"/>
        <dbReference type="ChEBI" id="CHEBI:29950"/>
        <dbReference type="ChEBI" id="CHEBI:57287"/>
        <dbReference type="ChEBI" id="CHEBI:57379"/>
        <dbReference type="ChEBI" id="CHEBI:74151"/>
        <dbReference type="EC" id="2.3.1.225"/>
    </reaction>
</comment>
<keyword evidence="14" id="KW-1185">Reference proteome</keyword>